<dbReference type="PROSITE" id="PS51257">
    <property type="entry name" value="PROKAR_LIPOPROTEIN"/>
    <property type="match status" value="1"/>
</dbReference>
<protein>
    <submittedName>
        <fullName evidence="1">Uncharacterized protein</fullName>
    </submittedName>
</protein>
<comment type="caution">
    <text evidence="1">The sequence shown here is derived from an EMBL/GenBank/DDBJ whole genome shotgun (WGS) entry which is preliminary data.</text>
</comment>
<proteinExistence type="predicted"/>
<reference evidence="1" key="1">
    <citation type="journal article" date="2014" name="Front. Microbiol.">
        <title>High frequency of phylogenetically diverse reductive dehalogenase-homologous genes in deep subseafloor sedimentary metagenomes.</title>
        <authorList>
            <person name="Kawai M."/>
            <person name="Futagami T."/>
            <person name="Toyoda A."/>
            <person name="Takaki Y."/>
            <person name="Nishi S."/>
            <person name="Hori S."/>
            <person name="Arai W."/>
            <person name="Tsubouchi T."/>
            <person name="Morono Y."/>
            <person name="Uchiyama I."/>
            <person name="Ito T."/>
            <person name="Fujiyama A."/>
            <person name="Inagaki F."/>
            <person name="Takami H."/>
        </authorList>
    </citation>
    <scope>NUCLEOTIDE SEQUENCE</scope>
    <source>
        <strain evidence="1">Expedition CK06-06</strain>
    </source>
</reference>
<name>X1CDQ2_9ZZZZ</name>
<evidence type="ECO:0000313" key="1">
    <source>
        <dbReference type="EMBL" id="GAG91272.1"/>
    </source>
</evidence>
<dbReference type="SUPFAM" id="SSF82185">
    <property type="entry name" value="Histone H3 K4-specific methyltransferase SET7/9 N-terminal domain"/>
    <property type="match status" value="1"/>
</dbReference>
<dbReference type="AlphaFoldDB" id="X1CDQ2"/>
<feature type="non-terminal residue" evidence="1">
    <location>
        <position position="99"/>
    </location>
</feature>
<accession>X1CDQ2</accession>
<dbReference type="Pfam" id="PF07661">
    <property type="entry name" value="MORN_2"/>
    <property type="match status" value="2"/>
</dbReference>
<organism evidence="1">
    <name type="scientific">marine sediment metagenome</name>
    <dbReference type="NCBI Taxonomy" id="412755"/>
    <lineage>
        <taxon>unclassified sequences</taxon>
        <taxon>metagenomes</taxon>
        <taxon>ecological metagenomes</taxon>
    </lineage>
</organism>
<sequence length="99" mass="11516">MKNKKILTILCSILFLSVIGCSEVTRVYYKSGELRWEANFKESKQEGLSKEYYRSGPLRWEVNYKEGKQEGLSIEYYRSGGLKSKINYMNGQREGLSKT</sequence>
<dbReference type="EMBL" id="BART01025930">
    <property type="protein sequence ID" value="GAG91272.1"/>
    <property type="molecule type" value="Genomic_DNA"/>
</dbReference>
<dbReference type="Gene3D" id="2.20.110.10">
    <property type="entry name" value="Histone H3 K4-specific methyltransferase SET7/9 N-terminal domain"/>
    <property type="match status" value="1"/>
</dbReference>
<dbReference type="InterPro" id="IPR011652">
    <property type="entry name" value="MORN_2"/>
</dbReference>
<gene>
    <name evidence="1" type="ORF">S01H4_46412</name>
</gene>